<dbReference type="EMBL" id="FWXH01000003">
    <property type="protein sequence ID" value="SMC20988.1"/>
    <property type="molecule type" value="Genomic_DNA"/>
</dbReference>
<evidence type="ECO:0000256" key="1">
    <source>
        <dbReference type="ARBA" id="ARBA00004429"/>
    </source>
</evidence>
<feature type="transmembrane region" description="Helical" evidence="9">
    <location>
        <begin position="70"/>
        <end position="90"/>
    </location>
</feature>
<evidence type="ECO:0000256" key="7">
    <source>
        <dbReference type="ARBA" id="ARBA00022989"/>
    </source>
</evidence>
<evidence type="ECO:0000313" key="11">
    <source>
        <dbReference type="EMBL" id="SMC20988.1"/>
    </source>
</evidence>
<dbReference type="Pfam" id="PF01061">
    <property type="entry name" value="ABC2_membrane"/>
    <property type="match status" value="1"/>
</dbReference>
<keyword evidence="8 9" id="KW-0472">Membrane</keyword>
<feature type="transmembrane region" description="Helical" evidence="9">
    <location>
        <begin position="38"/>
        <end position="58"/>
    </location>
</feature>
<evidence type="ECO:0000256" key="5">
    <source>
        <dbReference type="ARBA" id="ARBA00022519"/>
    </source>
</evidence>
<accession>A0A1W1XBD3</accession>
<evidence type="ECO:0000259" key="10">
    <source>
        <dbReference type="PROSITE" id="PS51012"/>
    </source>
</evidence>
<sequence>MINTIKEVTKYIKEILASKELLFNLTSKELKLKYRNSVLGFFWSFLNPILQLLVYTLVFKYFMKNSIHNFTVYLLCGLLPWQFFQTSVQASTGSIISNANLIKKAYFPREILPLSLIFSNFVNFIITLIILFFAVIITHTPIGIPLIELPLVLILLLLLTIGLSLILSSLNVLYRDIQHFVEVIFMLWFYLTPIVYNLNTMNTGKLAKYKFLLNFNPMKLITDCVKDNLYSNSFADPKKLLVIAILDLILIVGGLFLFRKIEVVFAEEI</sequence>
<dbReference type="RefSeq" id="WP_084114602.1">
    <property type="nucleotide sequence ID" value="NZ_FWXH01000003.1"/>
</dbReference>
<protein>
    <recommendedName>
        <fullName evidence="9">Transport permease protein</fullName>
    </recommendedName>
</protein>
<keyword evidence="3 9" id="KW-0813">Transport</keyword>
<dbReference type="GO" id="GO:0005886">
    <property type="term" value="C:plasma membrane"/>
    <property type="evidence" value="ECO:0007669"/>
    <property type="project" value="UniProtKB-SubCell"/>
</dbReference>
<keyword evidence="4 9" id="KW-1003">Cell membrane</keyword>
<dbReference type="AlphaFoldDB" id="A0A1W1XBD3"/>
<comment type="subcellular location">
    <subcellularLocation>
        <location evidence="1">Cell inner membrane</location>
        <topology evidence="1">Multi-pass membrane protein</topology>
    </subcellularLocation>
    <subcellularLocation>
        <location evidence="9">Cell membrane</location>
        <topology evidence="9">Multi-pass membrane protein</topology>
    </subcellularLocation>
</comment>
<gene>
    <name evidence="11" type="ORF">SAMN02745134_01164</name>
</gene>
<dbReference type="GO" id="GO:0140359">
    <property type="term" value="F:ABC-type transporter activity"/>
    <property type="evidence" value="ECO:0007669"/>
    <property type="project" value="InterPro"/>
</dbReference>
<organism evidence="11 12">
    <name type="scientific">Clostridium acidisoli DSM 12555</name>
    <dbReference type="NCBI Taxonomy" id="1121291"/>
    <lineage>
        <taxon>Bacteria</taxon>
        <taxon>Bacillati</taxon>
        <taxon>Bacillota</taxon>
        <taxon>Clostridia</taxon>
        <taxon>Eubacteriales</taxon>
        <taxon>Clostridiaceae</taxon>
        <taxon>Clostridium</taxon>
    </lineage>
</organism>
<name>A0A1W1XBD3_9CLOT</name>
<evidence type="ECO:0000313" key="12">
    <source>
        <dbReference type="Proteomes" id="UP000192468"/>
    </source>
</evidence>
<dbReference type="OrthoDB" id="9786910at2"/>
<keyword evidence="12" id="KW-1185">Reference proteome</keyword>
<dbReference type="InterPro" id="IPR047817">
    <property type="entry name" value="ABC2_TM_bact-type"/>
</dbReference>
<feature type="domain" description="ABC transmembrane type-2" evidence="10">
    <location>
        <begin position="39"/>
        <end position="261"/>
    </location>
</feature>
<feature type="transmembrane region" description="Helical" evidence="9">
    <location>
        <begin position="111"/>
        <end position="137"/>
    </location>
</feature>
<evidence type="ECO:0000256" key="3">
    <source>
        <dbReference type="ARBA" id="ARBA00022448"/>
    </source>
</evidence>
<evidence type="ECO:0000256" key="6">
    <source>
        <dbReference type="ARBA" id="ARBA00022692"/>
    </source>
</evidence>
<feature type="transmembrane region" description="Helical" evidence="9">
    <location>
        <begin position="149"/>
        <end position="173"/>
    </location>
</feature>
<dbReference type="PANTHER" id="PTHR30413">
    <property type="entry name" value="INNER MEMBRANE TRANSPORT PERMEASE"/>
    <property type="match status" value="1"/>
</dbReference>
<evidence type="ECO:0000256" key="9">
    <source>
        <dbReference type="RuleBase" id="RU361157"/>
    </source>
</evidence>
<evidence type="ECO:0000256" key="2">
    <source>
        <dbReference type="ARBA" id="ARBA00007783"/>
    </source>
</evidence>
<feature type="transmembrane region" description="Helical" evidence="9">
    <location>
        <begin position="240"/>
        <end position="258"/>
    </location>
</feature>
<keyword evidence="5" id="KW-0997">Cell inner membrane</keyword>
<keyword evidence="7 9" id="KW-1133">Transmembrane helix</keyword>
<dbReference type="Proteomes" id="UP000192468">
    <property type="component" value="Unassembled WGS sequence"/>
</dbReference>
<keyword evidence="6 9" id="KW-0812">Transmembrane</keyword>
<dbReference type="GO" id="GO:0015920">
    <property type="term" value="P:lipopolysaccharide transport"/>
    <property type="evidence" value="ECO:0007669"/>
    <property type="project" value="TreeGrafter"/>
</dbReference>
<dbReference type="InterPro" id="IPR013525">
    <property type="entry name" value="ABC2_TM"/>
</dbReference>
<evidence type="ECO:0000256" key="4">
    <source>
        <dbReference type="ARBA" id="ARBA00022475"/>
    </source>
</evidence>
<proteinExistence type="inferred from homology"/>
<reference evidence="11 12" key="1">
    <citation type="submission" date="2017-04" db="EMBL/GenBank/DDBJ databases">
        <authorList>
            <person name="Afonso C.L."/>
            <person name="Miller P.J."/>
            <person name="Scott M.A."/>
            <person name="Spackman E."/>
            <person name="Goraichik I."/>
            <person name="Dimitrov K.M."/>
            <person name="Suarez D.L."/>
            <person name="Swayne D.E."/>
        </authorList>
    </citation>
    <scope>NUCLEOTIDE SEQUENCE [LARGE SCALE GENOMIC DNA]</scope>
    <source>
        <strain evidence="11 12">DSM 12555</strain>
    </source>
</reference>
<dbReference type="STRING" id="1121291.SAMN02745134_01164"/>
<evidence type="ECO:0000256" key="8">
    <source>
        <dbReference type="ARBA" id="ARBA00023136"/>
    </source>
</evidence>
<comment type="similarity">
    <text evidence="2 9">Belongs to the ABC-2 integral membrane protein family.</text>
</comment>
<dbReference type="PROSITE" id="PS51012">
    <property type="entry name" value="ABC_TM2"/>
    <property type="match status" value="1"/>
</dbReference>
<feature type="transmembrane region" description="Helical" evidence="9">
    <location>
        <begin position="180"/>
        <end position="198"/>
    </location>
</feature>
<dbReference type="PANTHER" id="PTHR30413:SF8">
    <property type="entry name" value="TRANSPORT PERMEASE PROTEIN"/>
    <property type="match status" value="1"/>
</dbReference>